<name>A0AAC9XJW1_9SPIR</name>
<proteinExistence type="predicted"/>
<dbReference type="InterPro" id="IPR052698">
    <property type="entry name" value="MoCofactor_Util/Proc"/>
</dbReference>
<evidence type="ECO:0000313" key="2">
    <source>
        <dbReference type="EMBL" id="ASJ20204.1"/>
    </source>
</evidence>
<dbReference type="Proteomes" id="UP000264880">
    <property type="component" value="Chromosome"/>
</dbReference>
<dbReference type="RefSeq" id="WP_069731992.1">
    <property type="nucleotide sequence ID" value="NZ_CP019914.1"/>
</dbReference>
<evidence type="ECO:0000259" key="1">
    <source>
        <dbReference type="Pfam" id="PF13478"/>
    </source>
</evidence>
<reference evidence="2 3" key="1">
    <citation type="submission" date="2017-02" db="EMBL/GenBank/DDBJ databases">
        <title>Complete genome sequence of Brachyspira hampsonii genomovar I strain NSH-16 (ATCC BAA-2463).</title>
        <authorList>
            <person name="Mirajkar N.S."/>
            <person name="Gebhart C.J."/>
        </authorList>
    </citation>
    <scope>NUCLEOTIDE SEQUENCE [LARGE SCALE GENOMIC DNA]</scope>
    <source>
        <strain evidence="2 3">NSH-16</strain>
    </source>
</reference>
<dbReference type="InterPro" id="IPR027051">
    <property type="entry name" value="XdhC_Rossmann_dom"/>
</dbReference>
<dbReference type="EMBL" id="CP019914">
    <property type="protein sequence ID" value="ASJ20204.1"/>
    <property type="molecule type" value="Genomic_DNA"/>
</dbReference>
<accession>A0AAC9XJW1</accession>
<evidence type="ECO:0000313" key="3">
    <source>
        <dbReference type="Proteomes" id="UP000264880"/>
    </source>
</evidence>
<dbReference type="Pfam" id="PF13478">
    <property type="entry name" value="XdhC_C"/>
    <property type="match status" value="1"/>
</dbReference>
<gene>
    <name evidence="2" type="ORF">BHAMNSH16_00455</name>
</gene>
<sequence length="286" mass="32192">MNNKQILDKALELVNNNIETELIKILKISGSAPRTLDAFMIAYREDNKEKDIGTIGGGLLEFEALKDAYVFLDNKETSNKKYNLTPQEAGGIGMVCGGSAEISFIYLNDNKDTINNIKKEIEDKESNVYIFGGGHVSYDLAEVLYKIGFNCIVIDDREEFANKSRFPNASKIILEDYENVFDKINISNRDYIVIVTRGHSNDYIVEKNALKTDALYIGMIGSKNKIRTLHDRLKKEENYTDEMISRVHAPIGIAIGAETTEEIAISIAAELILVRAKAENRRKIKN</sequence>
<dbReference type="Gene3D" id="3.40.50.720">
    <property type="entry name" value="NAD(P)-binding Rossmann-like Domain"/>
    <property type="match status" value="1"/>
</dbReference>
<protein>
    <submittedName>
        <fullName evidence="2">Dehydrogenase</fullName>
    </submittedName>
</protein>
<dbReference type="PANTHER" id="PTHR30388:SF6">
    <property type="entry name" value="XANTHINE DEHYDROGENASE SUBUNIT A-RELATED"/>
    <property type="match status" value="1"/>
</dbReference>
<dbReference type="AlphaFoldDB" id="A0AAC9XJW1"/>
<feature type="domain" description="XdhC Rossmann" evidence="1">
    <location>
        <begin position="128"/>
        <end position="271"/>
    </location>
</feature>
<organism evidence="2 3">
    <name type="scientific">Brachyspira hampsonii</name>
    <dbReference type="NCBI Taxonomy" id="1287055"/>
    <lineage>
        <taxon>Bacteria</taxon>
        <taxon>Pseudomonadati</taxon>
        <taxon>Spirochaetota</taxon>
        <taxon>Spirochaetia</taxon>
        <taxon>Brachyspirales</taxon>
        <taxon>Brachyspiraceae</taxon>
        <taxon>Brachyspira</taxon>
    </lineage>
</organism>
<dbReference type="KEGG" id="bhp:BHAMNSH16_00455"/>
<keyword evidence="3" id="KW-1185">Reference proteome</keyword>
<dbReference type="PANTHER" id="PTHR30388">
    <property type="entry name" value="ALDEHYDE OXIDOREDUCTASE MOLYBDENUM COFACTOR ASSEMBLY PROTEIN"/>
    <property type="match status" value="1"/>
</dbReference>